<comment type="caution">
    <text evidence="2">The sequence shown here is derived from an EMBL/GenBank/DDBJ whole genome shotgun (WGS) entry which is preliminary data.</text>
</comment>
<protein>
    <submittedName>
        <fullName evidence="2">Uncharacterized protein</fullName>
    </submittedName>
</protein>
<dbReference type="AlphaFoldDB" id="A0A426X3S1"/>
<accession>A0A426X3S1</accession>
<reference evidence="2 3" key="1">
    <citation type="journal article" date="2014" name="Agronomy (Basel)">
        <title>A Draft Genome Sequence for Ensete ventricosum, the Drought-Tolerant Tree Against Hunger.</title>
        <authorList>
            <person name="Harrison J."/>
            <person name="Moore K.A."/>
            <person name="Paszkiewicz K."/>
            <person name="Jones T."/>
            <person name="Grant M."/>
            <person name="Ambacheew D."/>
            <person name="Muzemil S."/>
            <person name="Studholme D.J."/>
        </authorList>
    </citation>
    <scope>NUCLEOTIDE SEQUENCE [LARGE SCALE GENOMIC DNA]</scope>
</reference>
<dbReference type="EMBL" id="AMZH03027485">
    <property type="protein sequence ID" value="RRT34138.1"/>
    <property type="molecule type" value="Genomic_DNA"/>
</dbReference>
<evidence type="ECO:0000313" key="2">
    <source>
        <dbReference type="EMBL" id="RRT34138.1"/>
    </source>
</evidence>
<sequence length="118" mass="13153">MSFYSNGYGAPVPEVLTTSVAYHAVVLRRSFRGPRGRAQSHQVGHDVGPAIRERRDVTDSSYQDDQSKNANEDQDHAIALSLAEDAKKPNGRFNYLGVLKFDSSDILKSCLQQFPFHV</sequence>
<evidence type="ECO:0000256" key="1">
    <source>
        <dbReference type="SAM" id="MobiDB-lite"/>
    </source>
</evidence>
<gene>
    <name evidence="2" type="ORF">B296_00054712</name>
</gene>
<name>A0A426X3S1_ENSVE</name>
<evidence type="ECO:0000313" key="3">
    <source>
        <dbReference type="Proteomes" id="UP000287651"/>
    </source>
</evidence>
<dbReference type="Proteomes" id="UP000287651">
    <property type="component" value="Unassembled WGS sequence"/>
</dbReference>
<feature type="region of interest" description="Disordered" evidence="1">
    <location>
        <begin position="33"/>
        <end position="73"/>
    </location>
</feature>
<organism evidence="2 3">
    <name type="scientific">Ensete ventricosum</name>
    <name type="common">Abyssinian banana</name>
    <name type="synonym">Musa ensete</name>
    <dbReference type="NCBI Taxonomy" id="4639"/>
    <lineage>
        <taxon>Eukaryota</taxon>
        <taxon>Viridiplantae</taxon>
        <taxon>Streptophyta</taxon>
        <taxon>Embryophyta</taxon>
        <taxon>Tracheophyta</taxon>
        <taxon>Spermatophyta</taxon>
        <taxon>Magnoliopsida</taxon>
        <taxon>Liliopsida</taxon>
        <taxon>Zingiberales</taxon>
        <taxon>Musaceae</taxon>
        <taxon>Ensete</taxon>
    </lineage>
</organism>
<proteinExistence type="predicted"/>